<accession>A0A3D9CL22</accession>
<gene>
    <name evidence="2" type="ORF">DRF58_16600</name>
</gene>
<keyword evidence="3" id="KW-1185">Reference proteome</keyword>
<keyword evidence="1" id="KW-0175">Coiled coil</keyword>
<protein>
    <submittedName>
        <fullName evidence="2">Uncharacterized protein</fullName>
    </submittedName>
</protein>
<proteinExistence type="predicted"/>
<dbReference type="OrthoDB" id="1249896at2"/>
<evidence type="ECO:0000256" key="1">
    <source>
        <dbReference type="SAM" id="Coils"/>
    </source>
</evidence>
<name>A0A3D9CL22_9FLAO</name>
<dbReference type="AlphaFoldDB" id="A0A3D9CL22"/>
<evidence type="ECO:0000313" key="2">
    <source>
        <dbReference type="EMBL" id="REC66427.1"/>
    </source>
</evidence>
<dbReference type="EMBL" id="QNUG01000060">
    <property type="protein sequence ID" value="REC66427.1"/>
    <property type="molecule type" value="Genomic_DNA"/>
</dbReference>
<dbReference type="Proteomes" id="UP000256326">
    <property type="component" value="Unassembled WGS sequence"/>
</dbReference>
<comment type="caution">
    <text evidence="2">The sequence shown here is derived from an EMBL/GenBank/DDBJ whole genome shotgun (WGS) entry which is preliminary data.</text>
</comment>
<organism evidence="2 3">
    <name type="scientific">Epilithonimonas hispanica</name>
    <dbReference type="NCBI Taxonomy" id="358687"/>
    <lineage>
        <taxon>Bacteria</taxon>
        <taxon>Pseudomonadati</taxon>
        <taxon>Bacteroidota</taxon>
        <taxon>Flavobacteriia</taxon>
        <taxon>Flavobacteriales</taxon>
        <taxon>Weeksellaceae</taxon>
        <taxon>Chryseobacterium group</taxon>
        <taxon>Epilithonimonas</taxon>
    </lineage>
</organism>
<dbReference type="RefSeq" id="WP_116037007.1">
    <property type="nucleotide sequence ID" value="NZ_JBHLVV010000070.1"/>
</dbReference>
<reference evidence="2 3" key="1">
    <citation type="journal article" date="2006" name="Int. J. Syst. Evol. Microbiol.">
        <title>Chryseobacterium hispanicum sp. nov., isolated from the drinking water distribution system of Sevilla, Spain.</title>
        <authorList>
            <person name="Gallego V."/>
            <person name="Garcia M.T."/>
            <person name="Ventosa A."/>
        </authorList>
    </citation>
    <scope>NUCLEOTIDE SEQUENCE [LARGE SCALE GENOMIC DNA]</scope>
    <source>
        <strain evidence="2 3">KCTC 22104</strain>
    </source>
</reference>
<sequence>MVKVLDVTNLSSENSETKILGMYLNAAKKRVDISEIIQYAPVEIPKLYTNLETNSLVSDYLLSNAFQAYILCNDNLQTFVKKTKEDFKKSTEETKKSANEEIDKAKKSLNNLLGK</sequence>
<evidence type="ECO:0000313" key="3">
    <source>
        <dbReference type="Proteomes" id="UP000256326"/>
    </source>
</evidence>
<feature type="coiled-coil region" evidence="1">
    <location>
        <begin position="88"/>
        <end position="115"/>
    </location>
</feature>